<reference evidence="1" key="1">
    <citation type="journal article" date="2015" name="Nature">
        <title>Complex archaea that bridge the gap between prokaryotes and eukaryotes.</title>
        <authorList>
            <person name="Spang A."/>
            <person name="Saw J.H."/>
            <person name="Jorgensen S.L."/>
            <person name="Zaremba-Niedzwiedzka K."/>
            <person name="Martijn J."/>
            <person name="Lind A.E."/>
            <person name="van Eijk R."/>
            <person name="Schleper C."/>
            <person name="Guy L."/>
            <person name="Ettema T.J."/>
        </authorList>
    </citation>
    <scope>NUCLEOTIDE SEQUENCE</scope>
</reference>
<evidence type="ECO:0000313" key="1">
    <source>
        <dbReference type="EMBL" id="KKL07979.1"/>
    </source>
</evidence>
<accession>A0A0F9AEG9</accession>
<comment type="caution">
    <text evidence="1">The sequence shown here is derived from an EMBL/GenBank/DDBJ whole genome shotgun (WGS) entry which is preliminary data.</text>
</comment>
<dbReference type="EMBL" id="LAZR01043067">
    <property type="protein sequence ID" value="KKL07979.1"/>
    <property type="molecule type" value="Genomic_DNA"/>
</dbReference>
<name>A0A0F9AEG9_9ZZZZ</name>
<gene>
    <name evidence="1" type="ORF">LCGC14_2580550</name>
</gene>
<proteinExistence type="predicted"/>
<evidence type="ECO:0008006" key="2">
    <source>
        <dbReference type="Google" id="ProtNLM"/>
    </source>
</evidence>
<protein>
    <recommendedName>
        <fullName evidence="2">Amidoligase enzyme</fullName>
    </recommendedName>
</protein>
<organism evidence="1">
    <name type="scientific">marine sediment metagenome</name>
    <dbReference type="NCBI Taxonomy" id="412755"/>
    <lineage>
        <taxon>unclassified sequences</taxon>
        <taxon>metagenomes</taxon>
        <taxon>ecological metagenomes</taxon>
    </lineage>
</organism>
<dbReference type="AlphaFoldDB" id="A0A0F9AEG9"/>
<sequence length="172" mass="20485">MDYGYQPERFKKLKMPWENTLLMGIELELEFKESERNPCGCREEDCDDCYEFKNEKGKLHAVKVIDKKLKESKNDIFFYKDDGSLHNGTEFVSYPLTLTYSNRRLDFKEILHIIHNEGFRNDTSAGLHIHLSKSFLNRSDMEKIRIFFYKVKFLRIFNALIRLTTQLKGIRA</sequence>